<dbReference type="SUPFAM" id="SSF55781">
    <property type="entry name" value="GAF domain-like"/>
    <property type="match status" value="2"/>
</dbReference>
<dbReference type="Pfam" id="PF01590">
    <property type="entry name" value="GAF"/>
    <property type="match status" value="1"/>
</dbReference>
<organism evidence="2 3">
    <name type="scientific">Oceanithermus desulfurans NBRC 100063</name>
    <dbReference type="NCBI Taxonomy" id="1227550"/>
    <lineage>
        <taxon>Bacteria</taxon>
        <taxon>Thermotogati</taxon>
        <taxon>Deinococcota</taxon>
        <taxon>Deinococci</taxon>
        <taxon>Thermales</taxon>
        <taxon>Thermaceae</taxon>
        <taxon>Oceanithermus</taxon>
    </lineage>
</organism>
<evidence type="ECO:0000313" key="2">
    <source>
        <dbReference type="EMBL" id="GEM90118.1"/>
    </source>
</evidence>
<dbReference type="PANTHER" id="PTHR45138:SF9">
    <property type="entry name" value="DIGUANYLATE CYCLASE DGCM-RELATED"/>
    <property type="match status" value="1"/>
</dbReference>
<reference evidence="2 3" key="1">
    <citation type="submission" date="2019-07" db="EMBL/GenBank/DDBJ databases">
        <title>Whole genome shotgun sequence of Oceanithermus desulfurans NBRC 100063.</title>
        <authorList>
            <person name="Hosoyama A."/>
            <person name="Uohara A."/>
            <person name="Ohji S."/>
            <person name="Ichikawa N."/>
        </authorList>
    </citation>
    <scope>NUCLEOTIDE SEQUENCE [LARGE SCALE GENOMIC DNA]</scope>
    <source>
        <strain evidence="2 3">NBRC 100063</strain>
    </source>
</reference>
<dbReference type="CDD" id="cd01949">
    <property type="entry name" value="GGDEF"/>
    <property type="match status" value="1"/>
</dbReference>
<dbReference type="Pfam" id="PF00990">
    <property type="entry name" value="GGDEF"/>
    <property type="match status" value="1"/>
</dbReference>
<dbReference type="Gene3D" id="3.30.450.40">
    <property type="match status" value="2"/>
</dbReference>
<dbReference type="NCBIfam" id="TIGR00254">
    <property type="entry name" value="GGDEF"/>
    <property type="match status" value="1"/>
</dbReference>
<dbReference type="GO" id="GO:0052621">
    <property type="term" value="F:diguanylate cyclase activity"/>
    <property type="evidence" value="ECO:0007669"/>
    <property type="project" value="TreeGrafter"/>
</dbReference>
<dbReference type="InterPro" id="IPR029787">
    <property type="entry name" value="Nucleotide_cyclase"/>
</dbReference>
<dbReference type="Proteomes" id="UP000321827">
    <property type="component" value="Unassembled WGS sequence"/>
</dbReference>
<sequence>MEPLDGWLRQIESGGALDRIWPEIYRHYGYEGVRVFDVHGGTAELTFAEGGEGEPLEELKIVARPWDGVIGRAFNSGELLEVRDYPRHPDALPTRSDFVRSLLVLPLRFGGEDHGAVVMTMHTRPHPGLDAGQLQELRILQSLLSAHAALRRQRRRNERQRGLVAFMDEIHKINPLDELVPVLFRSLSRDVAYNAVAINFIEGASLRILYGVGESGQGPRTIGEAIVPFEKETLTHLVFSSGEPLLIGDMTDPMARQMYPVRTLDPEPERDEPELRSFLAVPFESRSTKGVLSLQSMRPWHYGLEDLEHLVSVAEVLGYAIEHLRWRGLERFARRLGQLQWRAGEEREFFHQLLLATSEVWNQLGAAFFVRETQESPFERIAVTGRVEWLPRRLDPVSLHLEQPLMFSRFRQLPEVFQSLWNPEKMQGGLLLPFGEGFIWLASARGFTEWDLQLARSMMREIRPYAERLGLQARLAREAALDPLTGVYNRRQLDQQLARLASLAARHGHVFSLAVVDMANFGSVNNRYGHLVGDRVLARVAGLLKQALREEDEVYRLGGDEFVIVLPHAGREEGLHAARRAAEVIARDPELSHYGVHANFGLAVYREGDTPEDLLERADREMYAAKKRGLTVLEQPLDG</sequence>
<accession>A0A511RKE1</accession>
<feature type="domain" description="GGDEF" evidence="1">
    <location>
        <begin position="509"/>
        <end position="639"/>
    </location>
</feature>
<dbReference type="InterPro" id="IPR000160">
    <property type="entry name" value="GGDEF_dom"/>
</dbReference>
<dbReference type="InterPro" id="IPR050469">
    <property type="entry name" value="Diguanylate_Cyclase"/>
</dbReference>
<dbReference type="Gene3D" id="3.30.70.270">
    <property type="match status" value="1"/>
</dbReference>
<dbReference type="InterPro" id="IPR003018">
    <property type="entry name" value="GAF"/>
</dbReference>
<gene>
    <name evidence="2" type="ORF">ODE01S_15520</name>
</gene>
<dbReference type="PROSITE" id="PS50887">
    <property type="entry name" value="GGDEF"/>
    <property type="match status" value="1"/>
</dbReference>
<dbReference type="EMBL" id="BJXN01000010">
    <property type="protein sequence ID" value="GEM90118.1"/>
    <property type="molecule type" value="Genomic_DNA"/>
</dbReference>
<proteinExistence type="predicted"/>
<evidence type="ECO:0000259" key="1">
    <source>
        <dbReference type="PROSITE" id="PS50887"/>
    </source>
</evidence>
<evidence type="ECO:0000313" key="3">
    <source>
        <dbReference type="Proteomes" id="UP000321827"/>
    </source>
</evidence>
<dbReference type="InterPro" id="IPR043128">
    <property type="entry name" value="Rev_trsase/Diguanyl_cyclase"/>
</dbReference>
<dbReference type="SUPFAM" id="SSF55073">
    <property type="entry name" value="Nucleotide cyclase"/>
    <property type="match status" value="1"/>
</dbReference>
<comment type="caution">
    <text evidence="2">The sequence shown here is derived from an EMBL/GenBank/DDBJ whole genome shotgun (WGS) entry which is preliminary data.</text>
</comment>
<dbReference type="InterPro" id="IPR029016">
    <property type="entry name" value="GAF-like_dom_sf"/>
</dbReference>
<dbReference type="AlphaFoldDB" id="A0A511RKE1"/>
<name>A0A511RKE1_9DEIN</name>
<dbReference type="SMART" id="SM00267">
    <property type="entry name" value="GGDEF"/>
    <property type="match status" value="1"/>
</dbReference>
<protein>
    <recommendedName>
        <fullName evidence="1">GGDEF domain-containing protein</fullName>
    </recommendedName>
</protein>
<dbReference type="PANTHER" id="PTHR45138">
    <property type="entry name" value="REGULATORY COMPONENTS OF SENSORY TRANSDUCTION SYSTEM"/>
    <property type="match status" value="1"/>
</dbReference>